<dbReference type="Proteomes" id="UP001177160">
    <property type="component" value="Unassembled WGS sequence"/>
</dbReference>
<name>A0ABT2Y6A4_9MOLU</name>
<sequence length="852" mass="92680">MKKMFGIILTVLSLFVLAGCIGGGNEPEPEKVLVAINVKVAPTKTAYEVNDATLDLAGLQIEGIYNDASSVILTQGTGANQFQVSGFSTATPGLKTITVTVGTLTTSFVIIVNDPDAPVTLLGIQVKSLPSKTTYGLNGVLSLNGLVIEALYSDGSKVAVPHAEFTVSGFDSLTAGLKVITVTYEAQTTQFQVNVSADLVEDDPSKAITLNMAINYEGRGISYQETNPYVSLNGKTYTAGMLMPVWEALGSKLNITFQDSKVSSNTTNQFNELLTNSFSSVDLINATGALLTQYGVQGSNFVDLSKYLNSMPNLNQFLTENPAVRASMTAADGGIYYTPYFDGFGEIEQMFLVRIDWVQDILDVESPAFDTAAYEGTFTVANTTPENLNVVVKVANADGTTRDVTKAHTANILTTLKNLPSKTGASMANAFRAYMQATYGSQGYAKLSDVFVGTDAAYDVDELIALMYVVKANPQFLTRELTTPKTAVEVMFPRTSQASRIRNLFRGLEMFGLRGMFSRYDWAYFDEQGDIVDARAQQETIDGVTQLSNLFADQLIIQTFDAAGTVDHRAQLLQGSYGFITYDYNASSTPNGYINAAKALDPSFRFEAILPPVNDWLGTGEYFHFSEGVRSLKNEAWGIPSHVENDTAKLARILTLVDGLYDYSSNDSIGNIHLYGPQGFIDGQIEYNGEMIPAISAAALAEMQTLASGNMINYLRRYVGATMPIGHIRSLGLEFQTLSEQGVSGIQRINTAVQAGTFRLAGVYQSENPWYRLAPSLFALTSDELADMQTLTYDDLWADAQLAKLVRYGFTGNGNTVTTQVYFDTYVTKDGINTYQVIYKAALEAAYARVNK</sequence>
<protein>
    <submittedName>
        <fullName evidence="2">Bacterial Ig-like domain-containing protein</fullName>
    </submittedName>
</protein>
<dbReference type="Gene3D" id="2.60.40.3630">
    <property type="match status" value="2"/>
</dbReference>
<proteinExistence type="predicted"/>
<keyword evidence="3" id="KW-1185">Reference proteome</keyword>
<accession>A0ABT2Y6A4</accession>
<dbReference type="PROSITE" id="PS51257">
    <property type="entry name" value="PROKAR_LIPOPROTEIN"/>
    <property type="match status" value="1"/>
</dbReference>
<dbReference type="EMBL" id="JAOVQM010000003">
    <property type="protein sequence ID" value="MCV2232267.1"/>
    <property type="molecule type" value="Genomic_DNA"/>
</dbReference>
<evidence type="ECO:0000313" key="2">
    <source>
        <dbReference type="EMBL" id="MCV2232267.1"/>
    </source>
</evidence>
<reference evidence="2" key="1">
    <citation type="submission" date="2022-09" db="EMBL/GenBank/DDBJ databases">
        <title>Novel Mycoplasma species identified in domestic and wild animals.</title>
        <authorList>
            <person name="Volokhov D.V."/>
            <person name="Furtak V.A."/>
            <person name="Zagorodnyaya T.A."/>
        </authorList>
    </citation>
    <scope>NUCLEOTIDE SEQUENCE</scope>
    <source>
        <strain evidence="2">Oakley</strain>
    </source>
</reference>
<dbReference type="Pfam" id="PF07523">
    <property type="entry name" value="Big_3"/>
    <property type="match status" value="1"/>
</dbReference>
<gene>
    <name evidence="2" type="ORF">N7548_05435</name>
</gene>
<feature type="domain" description="Ig-like" evidence="1">
    <location>
        <begin position="130"/>
        <end position="195"/>
    </location>
</feature>
<comment type="caution">
    <text evidence="2">The sequence shown here is derived from an EMBL/GenBank/DDBJ whole genome shotgun (WGS) entry which is preliminary data.</text>
</comment>
<dbReference type="SUPFAM" id="SSF53850">
    <property type="entry name" value="Periplasmic binding protein-like II"/>
    <property type="match status" value="1"/>
</dbReference>
<dbReference type="Gene3D" id="3.40.190.10">
    <property type="entry name" value="Periplasmic binding protein-like II"/>
    <property type="match status" value="2"/>
</dbReference>
<dbReference type="RefSeq" id="WP_263608453.1">
    <property type="nucleotide sequence ID" value="NZ_JAOVQM010000003.1"/>
</dbReference>
<organism evidence="2 3">
    <name type="scientific">Paracholeplasma manati</name>
    <dbReference type="NCBI Taxonomy" id="591373"/>
    <lineage>
        <taxon>Bacteria</taxon>
        <taxon>Bacillati</taxon>
        <taxon>Mycoplasmatota</taxon>
        <taxon>Mollicutes</taxon>
        <taxon>Acholeplasmatales</taxon>
        <taxon>Acholeplasmataceae</taxon>
        <taxon>Paracholeplasma</taxon>
    </lineage>
</organism>
<evidence type="ECO:0000313" key="3">
    <source>
        <dbReference type="Proteomes" id="UP001177160"/>
    </source>
</evidence>
<evidence type="ECO:0000259" key="1">
    <source>
        <dbReference type="Pfam" id="PF07523"/>
    </source>
</evidence>
<dbReference type="InterPro" id="IPR022038">
    <property type="entry name" value="Ig-like_bact"/>
</dbReference>